<dbReference type="PANTHER" id="PTHR46268">
    <property type="entry name" value="STRESS RESPONSE PROTEIN NHAX"/>
    <property type="match status" value="1"/>
</dbReference>
<dbReference type="AlphaFoldDB" id="A0A1W9ZS73"/>
<dbReference type="RefSeq" id="WP_083113911.1">
    <property type="nucleotide sequence ID" value="NZ_JACKTS010000046.1"/>
</dbReference>
<evidence type="ECO:0000313" key="4">
    <source>
        <dbReference type="Proteomes" id="UP000192284"/>
    </source>
</evidence>
<dbReference type="PANTHER" id="PTHR46268:SF6">
    <property type="entry name" value="UNIVERSAL STRESS PROTEIN UP12"/>
    <property type="match status" value="1"/>
</dbReference>
<evidence type="ECO:0000259" key="2">
    <source>
        <dbReference type="Pfam" id="PF00582"/>
    </source>
</evidence>
<sequence>MNQLDAKSVVVGVNGTQAAVNAAKWAIDEAISRQMPLRLVYVVRRSGDAAASAPASDWELERGEMALSQADCAVQDAGRPVEVETAILSGDPVEVMINESRDAALVCVGTARRGWAADGLLGPTAAGLVARAHCPVAVIRTNPDGSPTDVGVIAVVLNDDPDNDEVVHQAMEEGRRRHAVVRQIDRRVDSWVRRYPDVPVQIVAAGTGAKGAETHSSAIGLAVVGQADAEELPGLVTPNCHPILGYPDCSVLLLRH</sequence>
<dbReference type="EMBL" id="MVHE01000022">
    <property type="protein sequence ID" value="ORA20478.1"/>
    <property type="molecule type" value="Genomic_DNA"/>
</dbReference>
<dbReference type="SUPFAM" id="SSF52402">
    <property type="entry name" value="Adenine nucleotide alpha hydrolases-like"/>
    <property type="match status" value="1"/>
</dbReference>
<evidence type="ECO:0000313" key="3">
    <source>
        <dbReference type="EMBL" id="ORA20478.1"/>
    </source>
</evidence>
<dbReference type="Gene3D" id="3.40.50.620">
    <property type="entry name" value="HUPs"/>
    <property type="match status" value="1"/>
</dbReference>
<dbReference type="OrthoDB" id="4614783at2"/>
<dbReference type="InterPro" id="IPR006016">
    <property type="entry name" value="UspA"/>
</dbReference>
<dbReference type="Pfam" id="PF00582">
    <property type="entry name" value="Usp"/>
    <property type="match status" value="1"/>
</dbReference>
<keyword evidence="4" id="KW-1185">Reference proteome</keyword>
<accession>A0A1W9ZS73</accession>
<dbReference type="InterPro" id="IPR014729">
    <property type="entry name" value="Rossmann-like_a/b/a_fold"/>
</dbReference>
<evidence type="ECO:0000256" key="1">
    <source>
        <dbReference type="ARBA" id="ARBA00008791"/>
    </source>
</evidence>
<comment type="similarity">
    <text evidence="1">Belongs to the universal stress protein A family.</text>
</comment>
<dbReference type="Proteomes" id="UP000192284">
    <property type="component" value="Unassembled WGS sequence"/>
</dbReference>
<protein>
    <submittedName>
        <fullName evidence="3">Universal stress protein</fullName>
    </submittedName>
</protein>
<gene>
    <name evidence="3" type="ORF">BST12_15025</name>
</gene>
<dbReference type="InterPro" id="IPR006015">
    <property type="entry name" value="Universal_stress_UspA"/>
</dbReference>
<comment type="caution">
    <text evidence="3">The sequence shown here is derived from an EMBL/GenBank/DDBJ whole genome shotgun (WGS) entry which is preliminary data.</text>
</comment>
<name>A0A1W9ZS73_MYCAN</name>
<reference evidence="3 4" key="1">
    <citation type="submission" date="2017-02" db="EMBL/GenBank/DDBJ databases">
        <title>The new phylogeny of genus Mycobacterium.</title>
        <authorList>
            <person name="Tortoli E."/>
            <person name="Trovato A."/>
            <person name="Cirillo D.M."/>
        </authorList>
    </citation>
    <scope>NUCLEOTIDE SEQUENCE [LARGE SCALE GENOMIC DNA]</scope>
    <source>
        <strain evidence="3 4">DSM 45057</strain>
    </source>
</reference>
<organism evidence="3 4">
    <name type="scientific">Mycobacterium angelicum</name>
    <dbReference type="NCBI Taxonomy" id="470074"/>
    <lineage>
        <taxon>Bacteria</taxon>
        <taxon>Bacillati</taxon>
        <taxon>Actinomycetota</taxon>
        <taxon>Actinomycetes</taxon>
        <taxon>Mycobacteriales</taxon>
        <taxon>Mycobacteriaceae</taxon>
        <taxon>Mycobacterium</taxon>
    </lineage>
</organism>
<feature type="domain" description="UspA" evidence="2">
    <location>
        <begin position="7"/>
        <end position="140"/>
    </location>
</feature>
<proteinExistence type="inferred from homology"/>
<dbReference type="PRINTS" id="PR01438">
    <property type="entry name" value="UNVRSLSTRESS"/>
</dbReference>